<keyword evidence="2" id="KW-1185">Reference proteome</keyword>
<comment type="caution">
    <text evidence="1">The sequence shown here is derived from an EMBL/GenBank/DDBJ whole genome shotgun (WGS) entry which is preliminary data.</text>
</comment>
<organism evidence="1 2">
    <name type="scientific">Racocetra persica</name>
    <dbReference type="NCBI Taxonomy" id="160502"/>
    <lineage>
        <taxon>Eukaryota</taxon>
        <taxon>Fungi</taxon>
        <taxon>Fungi incertae sedis</taxon>
        <taxon>Mucoromycota</taxon>
        <taxon>Glomeromycotina</taxon>
        <taxon>Glomeromycetes</taxon>
        <taxon>Diversisporales</taxon>
        <taxon>Gigasporaceae</taxon>
        <taxon>Racocetra</taxon>
    </lineage>
</organism>
<proteinExistence type="predicted"/>
<gene>
    <name evidence="1" type="ORF">RPERSI_LOCUS25446</name>
</gene>
<evidence type="ECO:0000313" key="1">
    <source>
        <dbReference type="EMBL" id="CAG8820854.1"/>
    </source>
</evidence>
<accession>A0ACA9S273</accession>
<name>A0ACA9S273_9GLOM</name>
<evidence type="ECO:0000313" key="2">
    <source>
        <dbReference type="Proteomes" id="UP000789920"/>
    </source>
</evidence>
<dbReference type="EMBL" id="CAJVQC010084164">
    <property type="protein sequence ID" value="CAG8820854.1"/>
    <property type="molecule type" value="Genomic_DNA"/>
</dbReference>
<feature type="non-terminal residue" evidence="1">
    <location>
        <position position="51"/>
    </location>
</feature>
<sequence length="51" mass="5796">AQVPSGTRCLQAIFYPASGPGYTITKFLYVDLLDRQGYFYFGDNGLWKIDQ</sequence>
<feature type="non-terminal residue" evidence="1">
    <location>
        <position position="1"/>
    </location>
</feature>
<dbReference type="Proteomes" id="UP000789920">
    <property type="component" value="Unassembled WGS sequence"/>
</dbReference>
<protein>
    <submittedName>
        <fullName evidence="1">22060_t:CDS:1</fullName>
    </submittedName>
</protein>
<reference evidence="1" key="1">
    <citation type="submission" date="2021-06" db="EMBL/GenBank/DDBJ databases">
        <authorList>
            <person name="Kallberg Y."/>
            <person name="Tangrot J."/>
            <person name="Rosling A."/>
        </authorList>
    </citation>
    <scope>NUCLEOTIDE SEQUENCE</scope>
    <source>
        <strain evidence="1">MA461A</strain>
    </source>
</reference>